<name>A0ABT7AKA7_9HYPH</name>
<evidence type="ECO:0000313" key="20">
    <source>
        <dbReference type="EMBL" id="MDJ1159794.1"/>
    </source>
</evidence>
<evidence type="ECO:0000256" key="9">
    <source>
        <dbReference type="ARBA" id="ARBA00022679"/>
    </source>
</evidence>
<evidence type="ECO:0000256" key="7">
    <source>
        <dbReference type="ARBA" id="ARBA00022475"/>
    </source>
</evidence>
<comment type="catalytic activity">
    <reaction evidence="18 19">
        <text>alpha-ribazole 5'-phosphate + adenosylcob(III)inamide-GDP = adenosylcob(III)alamin 5'-phosphate + GMP + H(+)</text>
        <dbReference type="Rhea" id="RHEA:23560"/>
        <dbReference type="ChEBI" id="CHEBI:15378"/>
        <dbReference type="ChEBI" id="CHEBI:57918"/>
        <dbReference type="ChEBI" id="CHEBI:58115"/>
        <dbReference type="ChEBI" id="CHEBI:60487"/>
        <dbReference type="ChEBI" id="CHEBI:60493"/>
        <dbReference type="EC" id="2.7.8.26"/>
    </reaction>
</comment>
<keyword evidence="12 19" id="KW-1133">Transmembrane helix</keyword>
<reference evidence="20 21" key="1">
    <citation type="submission" date="2023-05" db="EMBL/GenBank/DDBJ databases">
        <title>Chelatococcus sp. nov., a moderately thermophilic bacterium isolated from hot spring microbial mat.</title>
        <authorList>
            <person name="Hu C.-J."/>
            <person name="Li W.-J."/>
        </authorList>
    </citation>
    <scope>NUCLEOTIDE SEQUENCE [LARGE SCALE GENOMIC DNA]</scope>
    <source>
        <strain evidence="20 21">SYSU G07232</strain>
    </source>
</reference>
<evidence type="ECO:0000256" key="8">
    <source>
        <dbReference type="ARBA" id="ARBA00022573"/>
    </source>
</evidence>
<dbReference type="HAMAP" id="MF_00719">
    <property type="entry name" value="CobS"/>
    <property type="match status" value="1"/>
</dbReference>
<keyword evidence="21" id="KW-1185">Reference proteome</keyword>
<dbReference type="Proteomes" id="UP001321492">
    <property type="component" value="Unassembled WGS sequence"/>
</dbReference>
<feature type="transmembrane region" description="Helical" evidence="19">
    <location>
        <begin position="184"/>
        <end position="202"/>
    </location>
</feature>
<evidence type="ECO:0000256" key="12">
    <source>
        <dbReference type="ARBA" id="ARBA00022989"/>
    </source>
</evidence>
<comment type="function">
    <text evidence="14 19">Joins adenosylcobinamide-GDP and alpha-ribazole to generate adenosylcobalamin (Ado-cobalamin). Also synthesizes adenosylcobalamin 5'-phosphate from adenosylcobinamide-GDP and alpha-ribazole 5'-phosphate.</text>
</comment>
<evidence type="ECO:0000256" key="14">
    <source>
        <dbReference type="ARBA" id="ARBA00025228"/>
    </source>
</evidence>
<evidence type="ECO:0000256" key="1">
    <source>
        <dbReference type="ARBA" id="ARBA00001946"/>
    </source>
</evidence>
<feature type="transmembrane region" description="Helical" evidence="19">
    <location>
        <begin position="111"/>
        <end position="134"/>
    </location>
</feature>
<accession>A0ABT7AKA7</accession>
<dbReference type="EMBL" id="JASJEV010000013">
    <property type="protein sequence ID" value="MDJ1159794.1"/>
    <property type="molecule type" value="Genomic_DNA"/>
</dbReference>
<evidence type="ECO:0000256" key="18">
    <source>
        <dbReference type="ARBA" id="ARBA00049504"/>
    </source>
</evidence>
<dbReference type="Pfam" id="PF02654">
    <property type="entry name" value="CobS"/>
    <property type="match status" value="1"/>
</dbReference>
<dbReference type="RefSeq" id="WP_283741870.1">
    <property type="nucleotide sequence ID" value="NZ_JASJEV010000013.1"/>
</dbReference>
<evidence type="ECO:0000256" key="17">
    <source>
        <dbReference type="ARBA" id="ARBA00048623"/>
    </source>
</evidence>
<keyword evidence="8 19" id="KW-0169">Cobalamin biosynthesis</keyword>
<evidence type="ECO:0000256" key="5">
    <source>
        <dbReference type="ARBA" id="ARBA00013200"/>
    </source>
</evidence>
<dbReference type="PANTHER" id="PTHR34148:SF1">
    <property type="entry name" value="ADENOSYLCOBINAMIDE-GDP RIBAZOLETRANSFERASE"/>
    <property type="match status" value="1"/>
</dbReference>
<keyword evidence="7 19" id="KW-1003">Cell membrane</keyword>
<comment type="subcellular location">
    <subcellularLocation>
        <location evidence="2 19">Cell membrane</location>
        <topology evidence="2 19">Multi-pass membrane protein</topology>
    </subcellularLocation>
</comment>
<keyword evidence="10 19" id="KW-0812">Transmembrane</keyword>
<comment type="similarity">
    <text evidence="4 19">Belongs to the CobS family.</text>
</comment>
<keyword evidence="9 19" id="KW-0808">Transferase</keyword>
<keyword evidence="13 19" id="KW-0472">Membrane</keyword>
<evidence type="ECO:0000256" key="15">
    <source>
        <dbReference type="ARBA" id="ARBA00032605"/>
    </source>
</evidence>
<keyword evidence="11 19" id="KW-0460">Magnesium</keyword>
<evidence type="ECO:0000313" key="21">
    <source>
        <dbReference type="Proteomes" id="UP001321492"/>
    </source>
</evidence>
<evidence type="ECO:0000256" key="2">
    <source>
        <dbReference type="ARBA" id="ARBA00004651"/>
    </source>
</evidence>
<evidence type="ECO:0000256" key="6">
    <source>
        <dbReference type="ARBA" id="ARBA00015850"/>
    </source>
</evidence>
<sequence>MRDLAGCLRFYSRLPLPRLPGEADPHALPDFRTMPRMAPVAGAFIGAIGAAVAVAAAGLGSGPLVASGLAVAALVAVTGAFHEDGLADVADGFWGGTTRERRLEIMKDSRVGSYGTVALALALMLRVGALATLFERTGVAGTAGAMIAAAAVSRTLGLVPLALLPPARPDGASAAVGRPTRRTLGLAAGFALAIAALCASAGSFPAPGLAFALAFATALALGATAVARAKIGGQTGDVAGAVQQLAEIGLLIGLLMATGRTGQ</sequence>
<evidence type="ECO:0000256" key="13">
    <source>
        <dbReference type="ARBA" id="ARBA00023136"/>
    </source>
</evidence>
<comment type="pathway">
    <text evidence="3 19">Cofactor biosynthesis; adenosylcobalamin biosynthesis; adenosylcobalamin from cob(II)yrinate a,c-diamide: step 7/7.</text>
</comment>
<comment type="cofactor">
    <cofactor evidence="1 19">
        <name>Mg(2+)</name>
        <dbReference type="ChEBI" id="CHEBI:18420"/>
    </cofactor>
</comment>
<organism evidence="20 21">
    <name type="scientific">Chelatococcus albus</name>
    <dbReference type="NCBI Taxonomy" id="3047466"/>
    <lineage>
        <taxon>Bacteria</taxon>
        <taxon>Pseudomonadati</taxon>
        <taxon>Pseudomonadota</taxon>
        <taxon>Alphaproteobacteria</taxon>
        <taxon>Hyphomicrobiales</taxon>
        <taxon>Chelatococcaceae</taxon>
        <taxon>Chelatococcus</taxon>
    </lineage>
</organism>
<evidence type="ECO:0000256" key="11">
    <source>
        <dbReference type="ARBA" id="ARBA00022842"/>
    </source>
</evidence>
<dbReference type="PANTHER" id="PTHR34148">
    <property type="entry name" value="ADENOSYLCOBINAMIDE-GDP RIBAZOLETRANSFERASE"/>
    <property type="match status" value="1"/>
</dbReference>
<feature type="transmembrane region" description="Helical" evidence="19">
    <location>
        <begin position="38"/>
        <end position="58"/>
    </location>
</feature>
<feature type="transmembrane region" description="Helical" evidence="19">
    <location>
        <begin position="208"/>
        <end position="227"/>
    </location>
</feature>
<evidence type="ECO:0000256" key="4">
    <source>
        <dbReference type="ARBA" id="ARBA00010561"/>
    </source>
</evidence>
<dbReference type="EC" id="2.7.8.26" evidence="5 19"/>
<feature type="transmembrane region" description="Helical" evidence="19">
    <location>
        <begin position="64"/>
        <end position="81"/>
    </location>
</feature>
<comment type="catalytic activity">
    <reaction evidence="17 19">
        <text>alpha-ribazole + adenosylcob(III)inamide-GDP = adenosylcob(III)alamin + GMP + H(+)</text>
        <dbReference type="Rhea" id="RHEA:16049"/>
        <dbReference type="ChEBI" id="CHEBI:10329"/>
        <dbReference type="ChEBI" id="CHEBI:15378"/>
        <dbReference type="ChEBI" id="CHEBI:18408"/>
        <dbReference type="ChEBI" id="CHEBI:58115"/>
        <dbReference type="ChEBI" id="CHEBI:60487"/>
        <dbReference type="EC" id="2.7.8.26"/>
    </reaction>
</comment>
<gene>
    <name evidence="19" type="primary">cobS</name>
    <name evidence="20" type="ORF">QNA08_16355</name>
</gene>
<evidence type="ECO:0000256" key="16">
    <source>
        <dbReference type="ARBA" id="ARBA00032853"/>
    </source>
</evidence>
<dbReference type="GO" id="GO:0051073">
    <property type="term" value="F:adenosylcobinamide-GDP ribazoletransferase activity"/>
    <property type="evidence" value="ECO:0007669"/>
    <property type="project" value="UniProtKB-EC"/>
</dbReference>
<evidence type="ECO:0000256" key="3">
    <source>
        <dbReference type="ARBA" id="ARBA00004663"/>
    </source>
</evidence>
<dbReference type="InterPro" id="IPR003805">
    <property type="entry name" value="CobS"/>
</dbReference>
<evidence type="ECO:0000256" key="19">
    <source>
        <dbReference type="HAMAP-Rule" id="MF_00719"/>
    </source>
</evidence>
<protein>
    <recommendedName>
        <fullName evidence="6 19">Adenosylcobinamide-GDP ribazoletransferase</fullName>
        <ecNumber evidence="5 19">2.7.8.26</ecNumber>
    </recommendedName>
    <alternativeName>
        <fullName evidence="16 19">Cobalamin synthase</fullName>
    </alternativeName>
    <alternativeName>
        <fullName evidence="15 19">Cobalamin-5'-phosphate synthase</fullName>
    </alternativeName>
</protein>
<evidence type="ECO:0000256" key="10">
    <source>
        <dbReference type="ARBA" id="ARBA00022692"/>
    </source>
</evidence>
<comment type="caution">
    <text evidence="20">The sequence shown here is derived from an EMBL/GenBank/DDBJ whole genome shotgun (WGS) entry which is preliminary data.</text>
</comment>
<feature type="transmembrane region" description="Helical" evidence="19">
    <location>
        <begin position="140"/>
        <end position="164"/>
    </location>
</feature>
<proteinExistence type="inferred from homology"/>